<evidence type="ECO:0000256" key="1">
    <source>
        <dbReference type="SAM" id="SignalP"/>
    </source>
</evidence>
<gene>
    <name evidence="2" type="ORF">N789_13985</name>
</gene>
<reference evidence="2 3" key="1">
    <citation type="submission" date="2013-09" db="EMBL/GenBank/DDBJ databases">
        <title>Genome sequencing of Arenimonas oryziterrae.</title>
        <authorList>
            <person name="Chen F."/>
            <person name="Wang G."/>
        </authorList>
    </citation>
    <scope>NUCLEOTIDE SEQUENCE [LARGE SCALE GENOMIC DNA]</scope>
    <source>
        <strain evidence="2 3">YC6267</strain>
    </source>
</reference>
<dbReference type="Pfam" id="PF14366">
    <property type="entry name" value="DUF4410"/>
    <property type="match status" value="1"/>
</dbReference>
<feature type="chain" id="PRO_5001868697" description="DUF4410 domain-containing protein" evidence="1">
    <location>
        <begin position="26"/>
        <end position="207"/>
    </location>
</feature>
<keyword evidence="3" id="KW-1185">Reference proteome</keyword>
<keyword evidence="1" id="KW-0732">Signal</keyword>
<protein>
    <recommendedName>
        <fullName evidence="4">DUF4410 domain-containing protein</fullName>
    </recommendedName>
</protein>
<dbReference type="Proteomes" id="UP000029385">
    <property type="component" value="Unassembled WGS sequence"/>
</dbReference>
<dbReference type="PATRIC" id="fig|1121015.4.peg.2267"/>
<proteinExistence type="predicted"/>
<comment type="caution">
    <text evidence="2">The sequence shown here is derived from an EMBL/GenBank/DDBJ whole genome shotgun (WGS) entry which is preliminary data.</text>
</comment>
<name>A0A091ATI6_9GAMM</name>
<organism evidence="2 3">
    <name type="scientific">Arenimonas oryziterrae DSM 21050 = YC6267</name>
    <dbReference type="NCBI Taxonomy" id="1121015"/>
    <lineage>
        <taxon>Bacteria</taxon>
        <taxon>Pseudomonadati</taxon>
        <taxon>Pseudomonadota</taxon>
        <taxon>Gammaproteobacteria</taxon>
        <taxon>Lysobacterales</taxon>
        <taxon>Lysobacteraceae</taxon>
        <taxon>Arenimonas</taxon>
    </lineage>
</organism>
<dbReference type="STRING" id="1121015.GCA_000420545_02847"/>
<evidence type="ECO:0000313" key="2">
    <source>
        <dbReference type="EMBL" id="KFN42462.1"/>
    </source>
</evidence>
<dbReference type="AlphaFoldDB" id="A0A091ATI6"/>
<feature type="signal peptide" evidence="1">
    <location>
        <begin position="1"/>
        <end position="25"/>
    </location>
</feature>
<evidence type="ECO:0000313" key="3">
    <source>
        <dbReference type="Proteomes" id="UP000029385"/>
    </source>
</evidence>
<sequence length="207" mass="21689">MRRLLTAPYRTVFACLLLASASAAAQDTATTPANTATPATPATVAAPASTTAAHEPITCVEVERFQVSDDEKVEGQTERAATIPERNLEIIQDRLAKHLPTEARGIAAHVSGTSSCPNPGSAAVLSGDILDFRKGNMALRYLVGFGAGSQKVRVRLTLKRKDDGSTLTQTEIADTKWGGAFGGTNTKGLDDFAEKAAEAAAKALRGH</sequence>
<dbReference type="InterPro" id="IPR025522">
    <property type="entry name" value="DUF4410"/>
</dbReference>
<accession>A0A091ATI6</accession>
<evidence type="ECO:0008006" key="4">
    <source>
        <dbReference type="Google" id="ProtNLM"/>
    </source>
</evidence>
<dbReference type="RefSeq" id="WP_022970435.1">
    <property type="nucleotide sequence ID" value="NZ_ATVD01000007.1"/>
</dbReference>
<dbReference type="OrthoDB" id="6058143at2"/>
<dbReference type="EMBL" id="AVCI01000010">
    <property type="protein sequence ID" value="KFN42462.1"/>
    <property type="molecule type" value="Genomic_DNA"/>
</dbReference>